<evidence type="ECO:0000256" key="4">
    <source>
        <dbReference type="PROSITE-ProRule" id="PRU00335"/>
    </source>
</evidence>
<keyword evidence="7" id="KW-1185">Reference proteome</keyword>
<dbReference type="InterPro" id="IPR023772">
    <property type="entry name" value="DNA-bd_HTH_TetR-type_CS"/>
</dbReference>
<dbReference type="InterPro" id="IPR001647">
    <property type="entry name" value="HTH_TetR"/>
</dbReference>
<organism evidence="6 7">
    <name type="scientific">Actinoalloteichus hoggarensis</name>
    <dbReference type="NCBI Taxonomy" id="1470176"/>
    <lineage>
        <taxon>Bacteria</taxon>
        <taxon>Bacillati</taxon>
        <taxon>Actinomycetota</taxon>
        <taxon>Actinomycetes</taxon>
        <taxon>Pseudonocardiales</taxon>
        <taxon>Pseudonocardiaceae</taxon>
        <taxon>Actinoalloteichus</taxon>
    </lineage>
</organism>
<evidence type="ECO:0000259" key="5">
    <source>
        <dbReference type="PROSITE" id="PS50977"/>
    </source>
</evidence>
<sequence>MIEDVRRAQIIESAIETFAEVGYSGTSLARIAERAGISKGVISYHFAGKDELMEQLVDQVYREITGFVAPRVERESTAAGRLRARLRSVAEYVQGHRSQLLALAEVFNNLRDANDQLRYGETFNEPIYQSQEAMLRAGQDSGELRDFDARVMAVTVQAAIDAMIAYWGAYPEHDIAAHAEQLADLFENGIRAHHAGQETDR</sequence>
<evidence type="ECO:0000313" key="6">
    <source>
        <dbReference type="EMBL" id="ASO21109.1"/>
    </source>
</evidence>
<dbReference type="SUPFAM" id="SSF48498">
    <property type="entry name" value="Tetracyclin repressor-like, C-terminal domain"/>
    <property type="match status" value="1"/>
</dbReference>
<dbReference type="GO" id="GO:0000976">
    <property type="term" value="F:transcription cis-regulatory region binding"/>
    <property type="evidence" value="ECO:0007669"/>
    <property type="project" value="TreeGrafter"/>
</dbReference>
<dbReference type="GO" id="GO:0003700">
    <property type="term" value="F:DNA-binding transcription factor activity"/>
    <property type="evidence" value="ECO:0007669"/>
    <property type="project" value="TreeGrafter"/>
</dbReference>
<dbReference type="EMBL" id="CP022521">
    <property type="protein sequence ID" value="ASO21109.1"/>
    <property type="molecule type" value="Genomic_DNA"/>
</dbReference>
<dbReference type="InterPro" id="IPR036271">
    <property type="entry name" value="Tet_transcr_reg_TetR-rel_C_sf"/>
</dbReference>
<keyword evidence="2 4" id="KW-0238">DNA-binding</keyword>
<dbReference type="Pfam" id="PF00440">
    <property type="entry name" value="TetR_N"/>
    <property type="match status" value="1"/>
</dbReference>
<gene>
    <name evidence="6" type="primary">ttgR2</name>
    <name evidence="6" type="ORF">AHOG_17420</name>
</gene>
<protein>
    <submittedName>
        <fullName evidence="6">HTH-type transcriptional regulator TtgR</fullName>
    </submittedName>
</protein>
<dbReference type="Proteomes" id="UP000204221">
    <property type="component" value="Chromosome"/>
</dbReference>
<accession>A0A221W668</accession>
<dbReference type="PROSITE" id="PS01081">
    <property type="entry name" value="HTH_TETR_1"/>
    <property type="match status" value="1"/>
</dbReference>
<dbReference type="Gene3D" id="1.10.10.60">
    <property type="entry name" value="Homeodomain-like"/>
    <property type="match status" value="1"/>
</dbReference>
<dbReference type="PANTHER" id="PTHR30055:SF234">
    <property type="entry name" value="HTH-TYPE TRANSCRIPTIONAL REGULATOR BETI"/>
    <property type="match status" value="1"/>
</dbReference>
<reference evidence="6 7" key="1">
    <citation type="submission" date="2017-07" db="EMBL/GenBank/DDBJ databases">
        <title>Complete genome sequence of Actinoalloteichus hoggarensis DSM 45943, type strain of Actinoalloteichus hoggarensis.</title>
        <authorList>
            <person name="Ruckert C."/>
            <person name="Nouioui I."/>
            <person name="Willmese J."/>
            <person name="van Wezel G."/>
            <person name="Klenk H.-P."/>
            <person name="Kalinowski J."/>
            <person name="Zotchev S.B."/>
        </authorList>
    </citation>
    <scope>NUCLEOTIDE SEQUENCE [LARGE SCALE GENOMIC DNA]</scope>
    <source>
        <strain evidence="6 7">DSM 45943</strain>
    </source>
</reference>
<dbReference type="PANTHER" id="PTHR30055">
    <property type="entry name" value="HTH-TYPE TRANSCRIPTIONAL REGULATOR RUTR"/>
    <property type="match status" value="1"/>
</dbReference>
<name>A0A221W668_9PSEU</name>
<evidence type="ECO:0000313" key="7">
    <source>
        <dbReference type="Proteomes" id="UP000204221"/>
    </source>
</evidence>
<dbReference type="SUPFAM" id="SSF46689">
    <property type="entry name" value="Homeodomain-like"/>
    <property type="match status" value="1"/>
</dbReference>
<evidence type="ECO:0000256" key="2">
    <source>
        <dbReference type="ARBA" id="ARBA00023125"/>
    </source>
</evidence>
<evidence type="ECO:0000256" key="3">
    <source>
        <dbReference type="ARBA" id="ARBA00023163"/>
    </source>
</evidence>
<feature type="domain" description="HTH tetR-type" evidence="5">
    <location>
        <begin position="4"/>
        <end position="64"/>
    </location>
</feature>
<dbReference type="AlphaFoldDB" id="A0A221W668"/>
<dbReference type="Gene3D" id="1.10.357.10">
    <property type="entry name" value="Tetracycline Repressor, domain 2"/>
    <property type="match status" value="1"/>
</dbReference>
<dbReference type="PROSITE" id="PS50977">
    <property type="entry name" value="HTH_TETR_2"/>
    <property type="match status" value="1"/>
</dbReference>
<dbReference type="KEGG" id="ahg:AHOG_17420"/>
<keyword evidence="1" id="KW-0805">Transcription regulation</keyword>
<dbReference type="InterPro" id="IPR050109">
    <property type="entry name" value="HTH-type_TetR-like_transc_reg"/>
</dbReference>
<proteinExistence type="predicted"/>
<feature type="DNA-binding region" description="H-T-H motif" evidence="4">
    <location>
        <begin position="27"/>
        <end position="46"/>
    </location>
</feature>
<dbReference type="InterPro" id="IPR009057">
    <property type="entry name" value="Homeodomain-like_sf"/>
</dbReference>
<evidence type="ECO:0000256" key="1">
    <source>
        <dbReference type="ARBA" id="ARBA00023015"/>
    </source>
</evidence>
<dbReference type="PRINTS" id="PR00455">
    <property type="entry name" value="HTHTETR"/>
</dbReference>
<keyword evidence="3" id="KW-0804">Transcription</keyword>